<dbReference type="STRING" id="1754190.A0A1Y2EUF7"/>
<dbReference type="AlphaFoldDB" id="A0A1Y2EUF7"/>
<sequence length="153" mass="16933">LPSELRKSVGMIAIEYNVKLKTRGSGKRKITNLIRTSRSKIPDNWNSIVETVFSKTEAQRHSNMDVRKRNLDMAKRRGKYHNNNKSKGKSSINKPQLGSKVGENANPISDSNKGFKLLQSMGWTPGESLGTNNTNGIVNPIEVIVRDQSGLGA</sequence>
<evidence type="ECO:0000256" key="1">
    <source>
        <dbReference type="SAM" id="MobiDB-lite"/>
    </source>
</evidence>
<keyword evidence="4" id="KW-1185">Reference proteome</keyword>
<dbReference type="OrthoDB" id="21470at2759"/>
<reference evidence="3 4" key="1">
    <citation type="submission" date="2016-08" db="EMBL/GenBank/DDBJ databases">
        <title>A Parts List for Fungal Cellulosomes Revealed by Comparative Genomics.</title>
        <authorList>
            <consortium name="DOE Joint Genome Institute"/>
            <person name="Haitjema C.H."/>
            <person name="Gilmore S.P."/>
            <person name="Henske J.K."/>
            <person name="Solomon K.V."/>
            <person name="De Groot R."/>
            <person name="Kuo A."/>
            <person name="Mondo S.J."/>
            <person name="Salamov A.A."/>
            <person name="Labutti K."/>
            <person name="Zhao Z."/>
            <person name="Chiniquy J."/>
            <person name="Barry K."/>
            <person name="Brewer H.M."/>
            <person name="Purvine S.O."/>
            <person name="Wright A.T."/>
            <person name="Boxma B."/>
            <person name="Van Alen T."/>
            <person name="Hackstein J.H."/>
            <person name="Baker S.E."/>
            <person name="Grigoriev I.V."/>
            <person name="O'Malley M.A."/>
        </authorList>
    </citation>
    <scope>NUCLEOTIDE SEQUENCE [LARGE SCALE GENOMIC DNA]</scope>
    <source>
        <strain evidence="3 4">G1</strain>
    </source>
</reference>
<feature type="compositionally biased region" description="Basic residues" evidence="1">
    <location>
        <begin position="76"/>
        <end position="88"/>
    </location>
</feature>
<dbReference type="Proteomes" id="UP000193920">
    <property type="component" value="Unassembled WGS sequence"/>
</dbReference>
<gene>
    <name evidence="3" type="ORF">LY90DRAFT_338408</name>
</gene>
<evidence type="ECO:0000313" key="4">
    <source>
        <dbReference type="Proteomes" id="UP000193920"/>
    </source>
</evidence>
<evidence type="ECO:0000313" key="3">
    <source>
        <dbReference type="EMBL" id="ORY75179.1"/>
    </source>
</evidence>
<dbReference type="GO" id="GO:0003676">
    <property type="term" value="F:nucleic acid binding"/>
    <property type="evidence" value="ECO:0007669"/>
    <property type="project" value="InterPro"/>
</dbReference>
<dbReference type="EMBL" id="MCOG01000026">
    <property type="protein sequence ID" value="ORY75179.1"/>
    <property type="molecule type" value="Genomic_DNA"/>
</dbReference>
<dbReference type="SMART" id="SM00443">
    <property type="entry name" value="G_patch"/>
    <property type="match status" value="1"/>
</dbReference>
<dbReference type="PROSITE" id="PS50174">
    <property type="entry name" value="G_PATCH"/>
    <property type="match status" value="1"/>
</dbReference>
<dbReference type="PANTHER" id="PTHR14195">
    <property type="entry name" value="G PATCH DOMAIN CONTAINING PROTEIN 2"/>
    <property type="match status" value="1"/>
</dbReference>
<accession>A0A1Y2EUF7</accession>
<protein>
    <recommendedName>
        <fullName evidence="2">G-patch domain-containing protein</fullName>
    </recommendedName>
</protein>
<dbReference type="Pfam" id="PF01585">
    <property type="entry name" value="G-patch"/>
    <property type="match status" value="1"/>
</dbReference>
<feature type="region of interest" description="Disordered" evidence="1">
    <location>
        <begin position="74"/>
        <end position="113"/>
    </location>
</feature>
<feature type="domain" description="G-patch" evidence="2">
    <location>
        <begin position="110"/>
        <end position="153"/>
    </location>
</feature>
<feature type="non-terminal residue" evidence="3">
    <location>
        <position position="1"/>
    </location>
</feature>
<dbReference type="InterPro" id="IPR051189">
    <property type="entry name" value="Splicing_assoc_domain"/>
</dbReference>
<organism evidence="3 4">
    <name type="scientific">Neocallimastix californiae</name>
    <dbReference type="NCBI Taxonomy" id="1754190"/>
    <lineage>
        <taxon>Eukaryota</taxon>
        <taxon>Fungi</taxon>
        <taxon>Fungi incertae sedis</taxon>
        <taxon>Chytridiomycota</taxon>
        <taxon>Chytridiomycota incertae sedis</taxon>
        <taxon>Neocallimastigomycetes</taxon>
        <taxon>Neocallimastigales</taxon>
        <taxon>Neocallimastigaceae</taxon>
        <taxon>Neocallimastix</taxon>
    </lineage>
</organism>
<dbReference type="InterPro" id="IPR000467">
    <property type="entry name" value="G_patch_dom"/>
</dbReference>
<comment type="caution">
    <text evidence="3">The sequence shown here is derived from an EMBL/GenBank/DDBJ whole genome shotgun (WGS) entry which is preliminary data.</text>
</comment>
<name>A0A1Y2EUF7_9FUNG</name>
<feature type="non-terminal residue" evidence="3">
    <location>
        <position position="153"/>
    </location>
</feature>
<proteinExistence type="predicted"/>
<evidence type="ECO:0000259" key="2">
    <source>
        <dbReference type="PROSITE" id="PS50174"/>
    </source>
</evidence>